<dbReference type="SUPFAM" id="SSF56801">
    <property type="entry name" value="Acetyl-CoA synthetase-like"/>
    <property type="match status" value="1"/>
</dbReference>
<comment type="caution">
    <text evidence="1">The sequence shown here is derived from an EMBL/GenBank/DDBJ whole genome shotgun (WGS) entry which is preliminary data.</text>
</comment>
<name>A0A371JVX4_9FLAO</name>
<gene>
    <name evidence="1" type="ORF">DX873_07420</name>
</gene>
<dbReference type="Gene3D" id="3.40.50.12780">
    <property type="entry name" value="N-terminal domain of ligase-like"/>
    <property type="match status" value="1"/>
</dbReference>
<dbReference type="PANTHER" id="PTHR36932">
    <property type="entry name" value="CAPSULAR POLYSACCHARIDE BIOSYNTHESIS PROTEIN"/>
    <property type="match status" value="1"/>
</dbReference>
<dbReference type="EMBL" id="QTJX01000001">
    <property type="protein sequence ID" value="RDY61964.1"/>
    <property type="molecule type" value="Genomic_DNA"/>
</dbReference>
<dbReference type="RefSeq" id="WP_116183745.1">
    <property type="nucleotide sequence ID" value="NZ_QTJX01000001.1"/>
</dbReference>
<dbReference type="PANTHER" id="PTHR36932:SF1">
    <property type="entry name" value="CAPSULAR POLYSACCHARIDE BIOSYNTHESIS PROTEIN"/>
    <property type="match status" value="1"/>
</dbReference>
<reference evidence="1 2" key="1">
    <citation type="submission" date="2018-08" db="EMBL/GenBank/DDBJ databases">
        <title>Muricauda nanhaiensis sp. nov., isolated from seawater of the South China Sea.</title>
        <authorList>
            <person name="Dang Y."/>
        </authorList>
    </citation>
    <scope>NUCLEOTIDE SEQUENCE [LARGE SCALE GENOMIC DNA]</scope>
    <source>
        <strain evidence="1 2">SM1704</strain>
    </source>
</reference>
<dbReference type="InterPro" id="IPR042099">
    <property type="entry name" value="ANL_N_sf"/>
</dbReference>
<accession>A0A371JVX4</accession>
<dbReference type="InterPro" id="IPR053158">
    <property type="entry name" value="CapK_Type1_Caps_Biosynth"/>
</dbReference>
<organism evidence="1 2">
    <name type="scientific">Flagellimonas nanhaiensis</name>
    <dbReference type="NCBI Taxonomy" id="2292706"/>
    <lineage>
        <taxon>Bacteria</taxon>
        <taxon>Pseudomonadati</taxon>
        <taxon>Bacteroidota</taxon>
        <taxon>Flavobacteriia</taxon>
        <taxon>Flavobacteriales</taxon>
        <taxon>Flavobacteriaceae</taxon>
        <taxon>Flagellimonas</taxon>
    </lineage>
</organism>
<sequence>MREQIFWLVDFFRGQPVRKHYKELGAILKDPFGDLASSIRQKALSELLSHANKTVPFYKEISPSKFADFPVIDKKRIQDDFDSFKSAKFDTENLFKVATSGSTGVPFILFHDQRKRNRNTADVLYFMEKTGYRIGNKFFELEVWRKHNQRSRLRNFLQNSIQFDISKLTDERIDEMLELIKNTNQEINILGFASALETICKYLDEKKQTAKFKNIKGIIANSEYLSDYTRDAVERHFGSPIYSRYSNEEIGIIGHQTNTSGTAFELNWASYFIEILDMQEDIPAKKGSMGRLVITDLYNYSMPLIRYDTGDVGIFDERGQQFLKVVEGRKMDMVFDTSGNILSSHVVYTKFLAYYDLLNQYQFIQTGKKDYTIRLNAKVKFDREEELIKSVKEDFGQDANIKVEYVMEIPPLSSGKRRKVINRMVFK</sequence>
<keyword evidence="2" id="KW-1185">Reference proteome</keyword>
<dbReference type="AlphaFoldDB" id="A0A371JVX4"/>
<evidence type="ECO:0000313" key="1">
    <source>
        <dbReference type="EMBL" id="RDY61964.1"/>
    </source>
</evidence>
<keyword evidence="1" id="KW-0436">Ligase</keyword>
<dbReference type="OrthoDB" id="580775at2"/>
<dbReference type="GO" id="GO:0016874">
    <property type="term" value="F:ligase activity"/>
    <property type="evidence" value="ECO:0007669"/>
    <property type="project" value="UniProtKB-KW"/>
</dbReference>
<protein>
    <submittedName>
        <fullName evidence="1">Phenylacetate--CoA ligase family protein</fullName>
    </submittedName>
</protein>
<proteinExistence type="predicted"/>
<dbReference type="Proteomes" id="UP000261828">
    <property type="component" value="Unassembled WGS sequence"/>
</dbReference>
<evidence type="ECO:0000313" key="2">
    <source>
        <dbReference type="Proteomes" id="UP000261828"/>
    </source>
</evidence>